<organism evidence="1 2">
    <name type="scientific">Candidatus Scatousia excrementigallinarum</name>
    <dbReference type="NCBI Taxonomy" id="2840935"/>
    <lineage>
        <taxon>Bacteria</taxon>
        <taxon>Candidatus Scatousia</taxon>
    </lineage>
</organism>
<sequence length="70" mass="7774">MNDINKTMNYESIIPVTFFGGDDELISEVTFHKENNDPKITAVESKKLDLPKLQGPARPANTKTIPKSGK</sequence>
<reference evidence="1" key="1">
    <citation type="submission" date="2020-10" db="EMBL/GenBank/DDBJ databases">
        <authorList>
            <person name="Gilroy R."/>
        </authorList>
    </citation>
    <scope>NUCLEOTIDE SEQUENCE</scope>
    <source>
        <strain evidence="1">6276</strain>
    </source>
</reference>
<comment type="caution">
    <text evidence="1">The sequence shown here is derived from an EMBL/GenBank/DDBJ whole genome shotgun (WGS) entry which is preliminary data.</text>
</comment>
<evidence type="ECO:0000313" key="2">
    <source>
        <dbReference type="Proteomes" id="UP000823928"/>
    </source>
</evidence>
<protein>
    <submittedName>
        <fullName evidence="1">Uncharacterized protein</fullName>
    </submittedName>
</protein>
<proteinExistence type="predicted"/>
<gene>
    <name evidence="1" type="ORF">IAC10_13150</name>
</gene>
<dbReference type="AlphaFoldDB" id="A0A9D1F1A4"/>
<reference evidence="1" key="2">
    <citation type="journal article" date="2021" name="PeerJ">
        <title>Extensive microbial diversity within the chicken gut microbiome revealed by metagenomics and culture.</title>
        <authorList>
            <person name="Gilroy R."/>
            <person name="Ravi A."/>
            <person name="Getino M."/>
            <person name="Pursley I."/>
            <person name="Horton D.L."/>
            <person name="Alikhan N.F."/>
            <person name="Baker D."/>
            <person name="Gharbi K."/>
            <person name="Hall N."/>
            <person name="Watson M."/>
            <person name="Adriaenssens E.M."/>
            <person name="Foster-Nyarko E."/>
            <person name="Jarju S."/>
            <person name="Secka A."/>
            <person name="Antonio M."/>
            <person name="Oren A."/>
            <person name="Chaudhuri R.R."/>
            <person name="La Ragione R."/>
            <person name="Hildebrand F."/>
            <person name="Pallen M.J."/>
        </authorList>
    </citation>
    <scope>NUCLEOTIDE SEQUENCE</scope>
    <source>
        <strain evidence="1">6276</strain>
    </source>
</reference>
<name>A0A9D1F1A4_9BACT</name>
<evidence type="ECO:0000313" key="1">
    <source>
        <dbReference type="EMBL" id="HIS37546.1"/>
    </source>
</evidence>
<accession>A0A9D1F1A4</accession>
<dbReference type="EMBL" id="DVIU01000270">
    <property type="protein sequence ID" value="HIS37546.1"/>
    <property type="molecule type" value="Genomic_DNA"/>
</dbReference>
<dbReference type="Proteomes" id="UP000823928">
    <property type="component" value="Unassembled WGS sequence"/>
</dbReference>